<gene>
    <name evidence="3" type="ORF">PU634_13595</name>
</gene>
<evidence type="ECO:0000313" key="4">
    <source>
        <dbReference type="Proteomes" id="UP001223802"/>
    </source>
</evidence>
<feature type="coiled-coil region" evidence="1">
    <location>
        <begin position="99"/>
        <end position="139"/>
    </location>
</feature>
<reference evidence="3 4" key="1">
    <citation type="submission" date="2023-02" db="EMBL/GenBank/DDBJ databases">
        <title>Complete genome sequence of a novel bacterium Oceanimonas sp. NTOU-MSR1 isolated from marine coast sediment.</title>
        <authorList>
            <person name="Yang H.-T."/>
            <person name="Chen Y.-L."/>
            <person name="Ho Y.-N."/>
        </authorList>
    </citation>
    <scope>NUCLEOTIDE SEQUENCE [LARGE SCALE GENOMIC DNA]</scope>
    <source>
        <strain evidence="3 4">NTOU-MSR1</strain>
    </source>
</reference>
<dbReference type="KEGG" id="ope:PU634_13595"/>
<feature type="transmembrane region" description="Helical" evidence="2">
    <location>
        <begin position="190"/>
        <end position="212"/>
    </location>
</feature>
<name>A0AA50KMD1_9GAMM</name>
<keyword evidence="2" id="KW-0472">Membrane</keyword>
<proteinExistence type="predicted"/>
<keyword evidence="2" id="KW-1133">Transmembrane helix</keyword>
<keyword evidence="4" id="KW-1185">Reference proteome</keyword>
<evidence type="ECO:0000313" key="3">
    <source>
        <dbReference type="EMBL" id="WMC10114.1"/>
    </source>
</evidence>
<organism evidence="3 4">
    <name type="scientific">Oceanimonas pelagia</name>
    <dbReference type="NCBI Taxonomy" id="3028314"/>
    <lineage>
        <taxon>Bacteria</taxon>
        <taxon>Pseudomonadati</taxon>
        <taxon>Pseudomonadota</taxon>
        <taxon>Gammaproteobacteria</taxon>
        <taxon>Aeromonadales</taxon>
        <taxon>Aeromonadaceae</taxon>
        <taxon>Oceanimonas</taxon>
    </lineage>
</organism>
<keyword evidence="1" id="KW-0175">Coiled coil</keyword>
<sequence>MHHKVVLRLAFTLVPALLLAGVVALVLLLRAQQALYQAQQTRFEYFDSANQIRLLSGQLSAGIRNYAYTGSERSLSLYRHVLAMTEGRHPRDNGRAVSNEQLLREMTLTREELNLLERARQATLTLARLEDEALRLVEAGNYAQARQKVFNADYDSYSEVVAESVNQFISQLVTRLDRNIERARQQHHHAMIAMVMIFLALMLAAGVLWLGLRRHAPQPAAGPWPLFPGQPPGIQVRHK</sequence>
<dbReference type="Proteomes" id="UP001223802">
    <property type="component" value="Chromosome"/>
</dbReference>
<protein>
    <submittedName>
        <fullName evidence="3">Chemotaxis protein</fullName>
    </submittedName>
</protein>
<dbReference type="AlphaFoldDB" id="A0AA50KMD1"/>
<accession>A0AA50KMD1</accession>
<dbReference type="EMBL" id="CP118224">
    <property type="protein sequence ID" value="WMC10114.1"/>
    <property type="molecule type" value="Genomic_DNA"/>
</dbReference>
<dbReference type="RefSeq" id="WP_306761321.1">
    <property type="nucleotide sequence ID" value="NZ_CP118224.1"/>
</dbReference>
<keyword evidence="2" id="KW-0812">Transmembrane</keyword>
<evidence type="ECO:0000256" key="1">
    <source>
        <dbReference type="SAM" id="Coils"/>
    </source>
</evidence>
<evidence type="ECO:0000256" key="2">
    <source>
        <dbReference type="SAM" id="Phobius"/>
    </source>
</evidence>